<organism evidence="1 2">
    <name type="scientific">Limimaricola cinnabarinus</name>
    <dbReference type="NCBI Taxonomy" id="1125964"/>
    <lineage>
        <taxon>Bacteria</taxon>
        <taxon>Pseudomonadati</taxon>
        <taxon>Pseudomonadota</taxon>
        <taxon>Alphaproteobacteria</taxon>
        <taxon>Rhodobacterales</taxon>
        <taxon>Paracoccaceae</taxon>
        <taxon>Limimaricola</taxon>
    </lineage>
</organism>
<comment type="caution">
    <text evidence="1">The sequence shown here is derived from an EMBL/GenBank/DDBJ whole genome shotgun (WGS) entry which is preliminary data.</text>
</comment>
<dbReference type="Proteomes" id="UP000221860">
    <property type="component" value="Unassembled WGS sequence"/>
</dbReference>
<sequence>MACLPDGAMLGRDKVVSADFCSWLRMPQNEPMLLGMADPFPPFPSAQDLIRPNGKVDIDDRLEVLGLSRAELALVLDQPEEALSERARLETPETQRRLRDLIEVLVQVVPWAGSFSEAYAGVSTWPLASFGGRTAADLLREDRVEAVASYVTRIAQEGYA</sequence>
<gene>
    <name evidence="1" type="ORF">CJ301_17225</name>
</gene>
<name>A0A2G1MC15_9RHOB</name>
<accession>A0A2G1MC15</accession>
<dbReference type="AlphaFoldDB" id="A0A2G1MC15"/>
<proteinExistence type="predicted"/>
<evidence type="ECO:0008006" key="3">
    <source>
        <dbReference type="Google" id="ProtNLM"/>
    </source>
</evidence>
<keyword evidence="2" id="KW-1185">Reference proteome</keyword>
<evidence type="ECO:0000313" key="1">
    <source>
        <dbReference type="EMBL" id="PHP26279.1"/>
    </source>
</evidence>
<reference evidence="1 2" key="1">
    <citation type="submission" date="2017-08" db="EMBL/GenBank/DDBJ databases">
        <title>Draft Genome Sequence of Loktanella cinnabarina Strain XM1, Isolated from Coastal Surface Water.</title>
        <authorList>
            <person name="Ma R."/>
            <person name="Wang J."/>
            <person name="Wang Q."/>
            <person name="Ma Z."/>
            <person name="Li J."/>
            <person name="Chen L."/>
        </authorList>
    </citation>
    <scope>NUCLEOTIDE SEQUENCE [LARGE SCALE GENOMIC DNA]</scope>
    <source>
        <strain evidence="1 2">XM1</strain>
    </source>
</reference>
<dbReference type="EMBL" id="NQWH01000045">
    <property type="protein sequence ID" value="PHP26279.1"/>
    <property type="molecule type" value="Genomic_DNA"/>
</dbReference>
<evidence type="ECO:0000313" key="2">
    <source>
        <dbReference type="Proteomes" id="UP000221860"/>
    </source>
</evidence>
<protein>
    <recommendedName>
        <fullName evidence="3">Antitoxin Xre/MbcA/ParS-like toxin-binding domain-containing protein</fullName>
    </recommendedName>
</protein>